<protein>
    <submittedName>
        <fullName evidence="2">Uncharacterized protein</fullName>
    </submittedName>
</protein>
<reference evidence="2 3" key="1">
    <citation type="journal article" date="2018" name="Syst. Appl. Microbiol.">
        <title>Ereboglobus luteus gen. nov. sp. nov. from cockroach guts, and new insights into the oxygen relationship of the genera Opitutus and Didymococcus (Verrucomicrobia: Opitutaceae).</title>
        <authorList>
            <person name="Tegtmeier D."/>
            <person name="Belitz A."/>
            <person name="Radek R."/>
            <person name="Heimerl T."/>
            <person name="Brune A."/>
        </authorList>
    </citation>
    <scope>NUCLEOTIDE SEQUENCE [LARGE SCALE GENOMIC DNA]</scope>
    <source>
        <strain evidence="2 3">Ho45</strain>
    </source>
</reference>
<organism evidence="2 3">
    <name type="scientific">Ereboglobus luteus</name>
    <dbReference type="NCBI Taxonomy" id="1796921"/>
    <lineage>
        <taxon>Bacteria</taxon>
        <taxon>Pseudomonadati</taxon>
        <taxon>Verrucomicrobiota</taxon>
        <taxon>Opitutia</taxon>
        <taxon>Opitutales</taxon>
        <taxon>Opitutaceae</taxon>
        <taxon>Ereboglobus</taxon>
    </lineage>
</organism>
<dbReference type="EMBL" id="CP023004">
    <property type="protein sequence ID" value="AWI08742.1"/>
    <property type="molecule type" value="Genomic_DNA"/>
</dbReference>
<evidence type="ECO:0000313" key="3">
    <source>
        <dbReference type="Proteomes" id="UP000244896"/>
    </source>
</evidence>
<name>A0A2U8E2I6_9BACT</name>
<gene>
    <name evidence="2" type="ORF">CKA38_05260</name>
</gene>
<accession>A0A2U8E2I6</accession>
<feature type="region of interest" description="Disordered" evidence="1">
    <location>
        <begin position="1"/>
        <end position="45"/>
    </location>
</feature>
<dbReference type="AlphaFoldDB" id="A0A2U8E2I6"/>
<dbReference type="Proteomes" id="UP000244896">
    <property type="component" value="Chromosome"/>
</dbReference>
<sequence length="98" mass="11635">MQFPVKTLATHDSETRTWPAPKQRSFKSFMTPPPNEPSNRHPFEDFFNEPENQSAFLKFRIRLHAFIGRLLRIPPPRFITRAQLDAEIDKINRDFKIL</sequence>
<evidence type="ECO:0000313" key="2">
    <source>
        <dbReference type="EMBL" id="AWI08742.1"/>
    </source>
</evidence>
<dbReference type="KEGG" id="elut:CKA38_05260"/>
<evidence type="ECO:0000256" key="1">
    <source>
        <dbReference type="SAM" id="MobiDB-lite"/>
    </source>
</evidence>
<keyword evidence="3" id="KW-1185">Reference proteome</keyword>
<proteinExistence type="predicted"/>